<sequence length="59" mass="6519">MPVKPGRYWLGNVQAGFYGGYHVETELHAPYPLITVRKGEITYAGSIQVISKLGRNVEG</sequence>
<proteinExistence type="predicted"/>
<dbReference type="EMBL" id="WWCN01000011">
    <property type="protein sequence ID" value="MYM24495.1"/>
    <property type="molecule type" value="Genomic_DNA"/>
</dbReference>
<comment type="caution">
    <text evidence="1">The sequence shown here is derived from an EMBL/GenBank/DDBJ whole genome shotgun (WGS) entry which is preliminary data.</text>
</comment>
<reference evidence="1 2" key="1">
    <citation type="submission" date="2019-12" db="EMBL/GenBank/DDBJ databases">
        <title>Novel species isolated from a subtropical stream in China.</title>
        <authorList>
            <person name="Lu H."/>
        </authorList>
    </citation>
    <scope>NUCLEOTIDE SEQUENCE [LARGE SCALE GENOMIC DNA]</scope>
    <source>
        <strain evidence="1 2">FT135W</strain>
    </source>
</reference>
<organism evidence="1 2">
    <name type="scientific">Duganella flavida</name>
    <dbReference type="NCBI Taxonomy" id="2692175"/>
    <lineage>
        <taxon>Bacteria</taxon>
        <taxon>Pseudomonadati</taxon>
        <taxon>Pseudomonadota</taxon>
        <taxon>Betaproteobacteria</taxon>
        <taxon>Burkholderiales</taxon>
        <taxon>Oxalobacteraceae</taxon>
        <taxon>Telluria group</taxon>
        <taxon>Duganella</taxon>
    </lineage>
</organism>
<keyword evidence="2" id="KW-1185">Reference proteome</keyword>
<dbReference type="Proteomes" id="UP000479335">
    <property type="component" value="Unassembled WGS sequence"/>
</dbReference>
<evidence type="ECO:0000313" key="2">
    <source>
        <dbReference type="Proteomes" id="UP000479335"/>
    </source>
</evidence>
<gene>
    <name evidence="1" type="ORF">GTP46_17770</name>
</gene>
<name>A0A6L8KBW1_9BURK</name>
<accession>A0A6L8KBW1</accession>
<dbReference type="RefSeq" id="WP_161007965.1">
    <property type="nucleotide sequence ID" value="NZ_WWCN01000011.1"/>
</dbReference>
<dbReference type="AlphaFoldDB" id="A0A6L8KBW1"/>
<protein>
    <submittedName>
        <fullName evidence="1">Uncharacterized protein</fullName>
    </submittedName>
</protein>
<evidence type="ECO:0000313" key="1">
    <source>
        <dbReference type="EMBL" id="MYM24495.1"/>
    </source>
</evidence>